<dbReference type="InterPro" id="IPR036259">
    <property type="entry name" value="MFS_trans_sf"/>
</dbReference>
<dbReference type="PANTHER" id="PTHR11360:SF290">
    <property type="entry name" value="MONOCARBOXYLATE MFS PERMEASE"/>
    <property type="match status" value="1"/>
</dbReference>
<feature type="transmembrane region" description="Helical" evidence="4">
    <location>
        <begin position="171"/>
        <end position="192"/>
    </location>
</feature>
<comment type="caution">
    <text evidence="6">The sequence shown here is derived from an EMBL/GenBank/DDBJ whole genome shotgun (WGS) entry which is preliminary data.</text>
</comment>
<accession>A0A4V3CSN4</accession>
<dbReference type="SUPFAM" id="SSF103473">
    <property type="entry name" value="MFS general substrate transporter"/>
    <property type="match status" value="1"/>
</dbReference>
<feature type="transmembrane region" description="Helical" evidence="4">
    <location>
        <begin position="376"/>
        <end position="393"/>
    </location>
</feature>
<dbReference type="FunCoup" id="A0A4V3CSN4">
    <property type="interactions" value="342"/>
</dbReference>
<evidence type="ECO:0000256" key="1">
    <source>
        <dbReference type="ARBA" id="ARBA00022692"/>
    </source>
</evidence>
<feature type="transmembrane region" description="Helical" evidence="4">
    <location>
        <begin position="12"/>
        <end position="39"/>
    </location>
</feature>
<evidence type="ECO:0000256" key="4">
    <source>
        <dbReference type="SAM" id="Phobius"/>
    </source>
</evidence>
<dbReference type="GO" id="GO:0022857">
    <property type="term" value="F:transmembrane transporter activity"/>
    <property type="evidence" value="ECO:0007669"/>
    <property type="project" value="InterPro"/>
</dbReference>
<gene>
    <name evidence="6" type="ORF">DES47_1144</name>
</gene>
<sequence length="420" mass="43920">MTQPLTDSKASWRVLLGCCLVALFGVTALYGSTFGLFLIPMEQQLGWTRAQIAFSMTLVTIVGPLSMPLVGWVIDNLPLRPLVLWGVLLQSANFAAFGLMGGNIGVYYLLCIALMFTATGASLLTLAKVVQQWFDASLGKGLGILFAATAVGAVVHPPWVGYVLAHQGWRAAFFAMGLISLVLGGAAALLLIRERAPGERRAPAAKAAAGPSMMGFLKDGTWRALAWWNLFFGFAIGALMMHFAALLQDRGLSLAQAAAMLSVVGVGGFAGNLLAGWLIDRFPATWLARGFVLAPLGAVVLLYFGHGLVAAAIAALMLGLFSSGDHALGAFLARRYFPAEAYGRASATQMMAATLGGGVSPWISGLVYDATHSYDVSLMMTGVAFLLATFAAWRLPAVSDEAATAVPAPAGGVASVSDAQ</sequence>
<proteinExistence type="predicted"/>
<organism evidence="6 7">
    <name type="scientific">Roseateles toxinivorans</name>
    <dbReference type="NCBI Taxonomy" id="270368"/>
    <lineage>
        <taxon>Bacteria</taxon>
        <taxon>Pseudomonadati</taxon>
        <taxon>Pseudomonadota</taxon>
        <taxon>Betaproteobacteria</taxon>
        <taxon>Burkholderiales</taxon>
        <taxon>Sphaerotilaceae</taxon>
        <taxon>Roseateles</taxon>
    </lineage>
</organism>
<keyword evidence="7" id="KW-1185">Reference proteome</keyword>
<dbReference type="InterPro" id="IPR011701">
    <property type="entry name" value="MFS"/>
</dbReference>
<dbReference type="Proteomes" id="UP000295361">
    <property type="component" value="Unassembled WGS sequence"/>
</dbReference>
<dbReference type="EMBL" id="SNXS01000014">
    <property type="protein sequence ID" value="TDP61232.1"/>
    <property type="molecule type" value="Genomic_DNA"/>
</dbReference>
<protein>
    <submittedName>
        <fullName evidence="6">Sugar phosphate permease</fullName>
    </submittedName>
</protein>
<name>A0A4V3CSN4_9BURK</name>
<reference evidence="6 7" key="1">
    <citation type="submission" date="2019-03" db="EMBL/GenBank/DDBJ databases">
        <title>Genomic Encyclopedia of Type Strains, Phase IV (KMG-IV): sequencing the most valuable type-strain genomes for metagenomic binning, comparative biology and taxonomic classification.</title>
        <authorList>
            <person name="Goeker M."/>
        </authorList>
    </citation>
    <scope>NUCLEOTIDE SEQUENCE [LARGE SCALE GENOMIC DNA]</scope>
    <source>
        <strain evidence="6 7">DSM 16998</strain>
    </source>
</reference>
<dbReference type="Gene3D" id="1.20.1250.20">
    <property type="entry name" value="MFS general substrate transporter like domains"/>
    <property type="match status" value="2"/>
</dbReference>
<dbReference type="InterPro" id="IPR050327">
    <property type="entry name" value="Proton-linked_MCT"/>
</dbReference>
<evidence type="ECO:0000256" key="2">
    <source>
        <dbReference type="ARBA" id="ARBA00022989"/>
    </source>
</evidence>
<feature type="transmembrane region" description="Helical" evidence="4">
    <location>
        <begin position="257"/>
        <end position="279"/>
    </location>
</feature>
<evidence type="ECO:0000259" key="5">
    <source>
        <dbReference type="PROSITE" id="PS50850"/>
    </source>
</evidence>
<feature type="transmembrane region" description="Helical" evidence="4">
    <location>
        <begin position="142"/>
        <end position="165"/>
    </location>
</feature>
<evidence type="ECO:0000313" key="6">
    <source>
        <dbReference type="EMBL" id="TDP61232.1"/>
    </source>
</evidence>
<dbReference type="PROSITE" id="PS50850">
    <property type="entry name" value="MFS"/>
    <property type="match status" value="1"/>
</dbReference>
<evidence type="ECO:0000256" key="3">
    <source>
        <dbReference type="ARBA" id="ARBA00023136"/>
    </source>
</evidence>
<keyword evidence="3 4" id="KW-0472">Membrane</keyword>
<dbReference type="InterPro" id="IPR020846">
    <property type="entry name" value="MFS_dom"/>
</dbReference>
<feature type="domain" description="Major facilitator superfamily (MFS) profile" evidence="5">
    <location>
        <begin position="11"/>
        <end position="400"/>
    </location>
</feature>
<feature type="transmembrane region" description="Helical" evidence="4">
    <location>
        <begin position="310"/>
        <end position="333"/>
    </location>
</feature>
<evidence type="ECO:0000313" key="7">
    <source>
        <dbReference type="Proteomes" id="UP000295361"/>
    </source>
</evidence>
<feature type="transmembrane region" description="Helical" evidence="4">
    <location>
        <begin position="106"/>
        <end position="130"/>
    </location>
</feature>
<dbReference type="AlphaFoldDB" id="A0A4V3CSN4"/>
<keyword evidence="2 4" id="KW-1133">Transmembrane helix</keyword>
<dbReference type="InParanoid" id="A0A4V3CSN4"/>
<feature type="transmembrane region" description="Helical" evidence="4">
    <location>
        <begin position="51"/>
        <end position="70"/>
    </location>
</feature>
<keyword evidence="1 4" id="KW-0812">Transmembrane</keyword>
<dbReference type="OrthoDB" id="3573349at2"/>
<dbReference type="RefSeq" id="WP_133703749.1">
    <property type="nucleotide sequence ID" value="NZ_SNXS01000014.1"/>
</dbReference>
<dbReference type="Pfam" id="PF07690">
    <property type="entry name" value="MFS_1"/>
    <property type="match status" value="1"/>
</dbReference>
<dbReference type="PANTHER" id="PTHR11360">
    <property type="entry name" value="MONOCARBOXYLATE TRANSPORTER"/>
    <property type="match status" value="1"/>
</dbReference>
<feature type="transmembrane region" description="Helical" evidence="4">
    <location>
        <begin position="224"/>
        <end position="245"/>
    </location>
</feature>